<dbReference type="PANTHER" id="PTHR42957:SF1">
    <property type="entry name" value="HELICASE MJ1565-RELATED"/>
    <property type="match status" value="1"/>
</dbReference>
<dbReference type="PANTHER" id="PTHR42957">
    <property type="entry name" value="HELICASE MJ1565-RELATED"/>
    <property type="match status" value="1"/>
</dbReference>
<comment type="similarity">
    <text evidence="1">Belongs to the HerA family.</text>
</comment>
<evidence type="ECO:0000256" key="4">
    <source>
        <dbReference type="ARBA" id="ARBA00048988"/>
    </source>
</evidence>
<dbReference type="KEGG" id="rci:RCIX946"/>
<dbReference type="OrthoDB" id="107033at2157"/>
<dbReference type="SUPFAM" id="SSF52540">
    <property type="entry name" value="P-loop containing nucleoside triphosphate hydrolases"/>
    <property type="match status" value="1"/>
</dbReference>
<proteinExistence type="inferred from homology"/>
<reference evidence="6 7" key="1">
    <citation type="journal article" date="2006" name="Science">
        <title>Genome of rice cluster I archaea -- the key methane producers in the rice rhizosphere.</title>
        <authorList>
            <person name="Erkel C."/>
            <person name="Kube M."/>
            <person name="Reinhardt R."/>
            <person name="Liesack W."/>
        </authorList>
    </citation>
    <scope>NUCLEOTIDE SEQUENCE [LARGE SCALE GENOMIC DNA]</scope>
    <source>
        <strain evidence="7">DSM 22066 / NBRC 105507 / MRE50</strain>
    </source>
</reference>
<feature type="domain" description="Helicase HerA central" evidence="5">
    <location>
        <begin position="23"/>
        <end position="215"/>
    </location>
</feature>
<comment type="catalytic activity">
    <reaction evidence="2">
        <text>Couples ATP hydrolysis with the unwinding of duplex DNA by translocating in the 3'-5' direction.</text>
        <dbReference type="EC" id="5.6.2.4"/>
    </reaction>
</comment>
<evidence type="ECO:0000259" key="5">
    <source>
        <dbReference type="Pfam" id="PF01935"/>
    </source>
</evidence>
<protein>
    <submittedName>
        <fullName evidence="6">Nucleotidyltransferase</fullName>
    </submittedName>
</protein>
<dbReference type="InterPro" id="IPR002789">
    <property type="entry name" value="HerA_central"/>
</dbReference>
<evidence type="ECO:0000313" key="6">
    <source>
        <dbReference type="EMBL" id="CAJ36289.1"/>
    </source>
</evidence>
<dbReference type="STRING" id="351160.RCIX946"/>
<name>Q0W5Q4_METAR</name>
<gene>
    <name evidence="6" type="ORF">RCIX946</name>
</gene>
<evidence type="ECO:0000256" key="2">
    <source>
        <dbReference type="ARBA" id="ARBA00034617"/>
    </source>
</evidence>
<dbReference type="Proteomes" id="UP000000663">
    <property type="component" value="Chromosome"/>
</dbReference>
<dbReference type="Pfam" id="PF01935">
    <property type="entry name" value="DUF87"/>
    <property type="match status" value="1"/>
</dbReference>
<keyword evidence="7" id="KW-1185">Reference proteome</keyword>
<evidence type="ECO:0000256" key="1">
    <source>
        <dbReference type="ARBA" id="ARBA00007816"/>
    </source>
</evidence>
<evidence type="ECO:0000256" key="3">
    <source>
        <dbReference type="ARBA" id="ARBA00048954"/>
    </source>
</evidence>
<organism evidence="6 7">
    <name type="scientific">Methanocella arvoryzae (strain DSM 22066 / NBRC 105507 / MRE50)</name>
    <dbReference type="NCBI Taxonomy" id="351160"/>
    <lineage>
        <taxon>Archaea</taxon>
        <taxon>Methanobacteriati</taxon>
        <taxon>Methanobacteriota</taxon>
        <taxon>Stenosarchaea group</taxon>
        <taxon>Methanomicrobia</taxon>
        <taxon>Methanocellales</taxon>
        <taxon>Methanocellaceae</taxon>
        <taxon>Methanocella</taxon>
    </lineage>
</organism>
<dbReference type="AlphaFoldDB" id="Q0W5Q4"/>
<sequence length="383" mass="41099">MLYTGRHYLLGNAGDGRSSLYLGRYLALDGSQGAPVLLDVRKPHAVVICGKRGYGKSYTMGVLVEEFAGLPEALRRNFSVIVVDTMGIFGSMAGPGGIGARVFTPAPFLSEMPAGALPFEIPTGSLSVYDYCELLGIEPLSPHGAVLASAISESDTFSIESLIDRIHSSAASPGVTSAVCGLLSMASSWKLFSPHASFASLLEPGSINIIDLSGYGHDPGIKSCAVASLARALYDVRVRARRRENGSREVPLIWMLIDEAHMFLQPDSGAGRVLVNEWLRQGRQPGLSLVLATQRPSALGYDVLSQADVIVCHRLTLRDDVEALERARPLYVKEPVREALARLGNTRGAAIVVDDATESYHVIKVRQRKSLHGGGEPEIYGAD</sequence>
<dbReference type="GO" id="GO:0043139">
    <property type="term" value="F:5'-3' DNA helicase activity"/>
    <property type="evidence" value="ECO:0007669"/>
    <property type="project" value="UniProtKB-EC"/>
</dbReference>
<dbReference type="EMBL" id="AM114193">
    <property type="protein sequence ID" value="CAJ36289.1"/>
    <property type="molecule type" value="Genomic_DNA"/>
</dbReference>
<evidence type="ECO:0000313" key="7">
    <source>
        <dbReference type="Proteomes" id="UP000000663"/>
    </source>
</evidence>
<dbReference type="GeneID" id="5145333"/>
<dbReference type="eggNOG" id="arCOG00284">
    <property type="taxonomic scope" value="Archaea"/>
</dbReference>
<dbReference type="InterPro" id="IPR027417">
    <property type="entry name" value="P-loop_NTPase"/>
</dbReference>
<comment type="catalytic activity">
    <reaction evidence="3">
        <text>ATP + H2O = ADP + phosphate + H(+)</text>
        <dbReference type="Rhea" id="RHEA:13065"/>
        <dbReference type="ChEBI" id="CHEBI:15377"/>
        <dbReference type="ChEBI" id="CHEBI:15378"/>
        <dbReference type="ChEBI" id="CHEBI:30616"/>
        <dbReference type="ChEBI" id="CHEBI:43474"/>
        <dbReference type="ChEBI" id="CHEBI:456216"/>
        <dbReference type="EC" id="5.6.2.3"/>
    </reaction>
</comment>
<dbReference type="RefSeq" id="WP_012036231.1">
    <property type="nucleotide sequence ID" value="NC_009464.1"/>
</dbReference>
<dbReference type="PATRIC" id="fig|351160.9.peg.1952"/>
<comment type="catalytic activity">
    <reaction evidence="4">
        <text>ATP + H2O = ADP + phosphate + H(+)</text>
        <dbReference type="Rhea" id="RHEA:13065"/>
        <dbReference type="ChEBI" id="CHEBI:15377"/>
        <dbReference type="ChEBI" id="CHEBI:15378"/>
        <dbReference type="ChEBI" id="CHEBI:30616"/>
        <dbReference type="ChEBI" id="CHEBI:43474"/>
        <dbReference type="ChEBI" id="CHEBI:456216"/>
        <dbReference type="EC" id="5.6.2.4"/>
    </reaction>
</comment>
<dbReference type="Gene3D" id="3.40.50.300">
    <property type="entry name" value="P-loop containing nucleotide triphosphate hydrolases"/>
    <property type="match status" value="2"/>
</dbReference>
<accession>Q0W5Q4</accession>
<dbReference type="GO" id="GO:0043138">
    <property type="term" value="F:3'-5' DNA helicase activity"/>
    <property type="evidence" value="ECO:0007669"/>
    <property type="project" value="UniProtKB-EC"/>
</dbReference>
<dbReference type="InterPro" id="IPR008571">
    <property type="entry name" value="HerA-like"/>
</dbReference>